<feature type="compositionally biased region" description="Basic and acidic residues" evidence="1">
    <location>
        <begin position="17"/>
        <end position="31"/>
    </location>
</feature>
<sequence length="526" mass="59350">MPLTNPPIKPISKKPRSKEPKDEIPLEEKKRFPSAFDSDIEGKKASTVFVENKPEFVAASSPIIGGQTSTPRPTIESLDSRKEFFRLMAEKIKDKDFNINKAMAVKEEINRREEVSASEEDKNLYNEDKDEKSEYVDDEELASNNEIETKVAHDDVKGRSVNFYKKIVYRFLFLTVILLVVVSYFSFVKLTLVIYPEKNDVSSSLNFYAYVDGDQINLDRAIKSSVSKIEIEESGVFQSSGEKNSGGEVVGKVKIINNYSKNQPLVATTRLLSSGDKLFRIKDTVNVPAGGSIEVDVYADSVSEEMAIDPDKFIIPGLWSGIQDKIYAESYQKFEYRKDSKKYIMESDIDNAIENLNQKLIAQASAKASSAIDSGRQYVVEMDEDAVVVSYDNEIGDEVDSFKLSIKNIVNIISFDTDDVVRLAKQKLSLENNQDAPEISADSLSYELVNFNPAKNLAEIKANFSARTMAASTDFINKKHLSNLNQSQIEAYLDNINEIKSYDLIFYPKIIKRSPLLIDKINIEYK</sequence>
<evidence type="ECO:0008006" key="5">
    <source>
        <dbReference type="Google" id="ProtNLM"/>
    </source>
</evidence>
<reference evidence="3 4" key="1">
    <citation type="journal article" date="2017" name="ISME J.">
        <title>Potential for microbial H2 and metal transformations associated with novel bacteria and archaea in deep terrestrial subsurface sediments.</title>
        <authorList>
            <person name="Hernsdorf A.W."/>
            <person name="Amano Y."/>
            <person name="Miyakawa K."/>
            <person name="Ise K."/>
            <person name="Suzuki Y."/>
            <person name="Anantharaman K."/>
            <person name="Probst A."/>
            <person name="Burstein D."/>
            <person name="Thomas B.C."/>
            <person name="Banfield J.F."/>
        </authorList>
    </citation>
    <scope>NUCLEOTIDE SEQUENCE [LARGE SCALE GENOMIC DNA]</scope>
    <source>
        <strain evidence="3">HGW-Falkowbacteria-1</strain>
    </source>
</reference>
<evidence type="ECO:0000256" key="1">
    <source>
        <dbReference type="SAM" id="MobiDB-lite"/>
    </source>
</evidence>
<keyword evidence="2" id="KW-1133">Transmembrane helix</keyword>
<evidence type="ECO:0000313" key="3">
    <source>
        <dbReference type="EMBL" id="PKM91474.1"/>
    </source>
</evidence>
<protein>
    <recommendedName>
        <fullName evidence="5">Baseplate protein J-like domain-containing protein</fullName>
    </recommendedName>
</protein>
<dbReference type="EMBL" id="PHAI01000002">
    <property type="protein sequence ID" value="PKM91474.1"/>
    <property type="molecule type" value="Genomic_DNA"/>
</dbReference>
<name>A0A2N2E9Q9_9BACT</name>
<keyword evidence="2" id="KW-0472">Membrane</keyword>
<evidence type="ECO:0000256" key="2">
    <source>
        <dbReference type="SAM" id="Phobius"/>
    </source>
</evidence>
<feature type="region of interest" description="Disordered" evidence="1">
    <location>
        <begin position="1"/>
        <end position="38"/>
    </location>
</feature>
<dbReference type="Proteomes" id="UP000233517">
    <property type="component" value="Unassembled WGS sequence"/>
</dbReference>
<gene>
    <name evidence="3" type="ORF">CVU82_02660</name>
</gene>
<proteinExistence type="predicted"/>
<dbReference type="AlphaFoldDB" id="A0A2N2E9Q9"/>
<feature type="region of interest" description="Disordered" evidence="1">
    <location>
        <begin position="110"/>
        <end position="139"/>
    </location>
</feature>
<accession>A0A2N2E9Q9</accession>
<keyword evidence="2" id="KW-0812">Transmembrane</keyword>
<comment type="caution">
    <text evidence="3">The sequence shown here is derived from an EMBL/GenBank/DDBJ whole genome shotgun (WGS) entry which is preliminary data.</text>
</comment>
<organism evidence="3 4">
    <name type="scientific">Candidatus Falkowbacteria bacterium HGW-Falkowbacteria-1</name>
    <dbReference type="NCBI Taxonomy" id="2013768"/>
    <lineage>
        <taxon>Bacteria</taxon>
        <taxon>Candidatus Falkowiibacteriota</taxon>
    </lineage>
</organism>
<feature type="transmembrane region" description="Helical" evidence="2">
    <location>
        <begin position="167"/>
        <end position="187"/>
    </location>
</feature>
<evidence type="ECO:0000313" key="4">
    <source>
        <dbReference type="Proteomes" id="UP000233517"/>
    </source>
</evidence>
<feature type="compositionally biased region" description="Basic and acidic residues" evidence="1">
    <location>
        <begin position="110"/>
        <end position="135"/>
    </location>
</feature>